<keyword evidence="5" id="KW-1185">Reference proteome</keyword>
<evidence type="ECO:0000256" key="1">
    <source>
        <dbReference type="SAM" id="MobiDB-lite"/>
    </source>
</evidence>
<keyword evidence="2" id="KW-0812">Transmembrane</keyword>
<evidence type="ECO:0000256" key="2">
    <source>
        <dbReference type="SAM" id="Phobius"/>
    </source>
</evidence>
<proteinExistence type="predicted"/>
<feature type="signal peptide" evidence="3">
    <location>
        <begin position="1"/>
        <end position="27"/>
    </location>
</feature>
<keyword evidence="3" id="KW-0732">Signal</keyword>
<keyword evidence="2" id="KW-0472">Membrane</keyword>
<feature type="transmembrane region" description="Helical" evidence="2">
    <location>
        <begin position="289"/>
        <end position="310"/>
    </location>
</feature>
<organism evidence="4 5">
    <name type="scientific">Serendipita vermifera MAFF 305830</name>
    <dbReference type="NCBI Taxonomy" id="933852"/>
    <lineage>
        <taxon>Eukaryota</taxon>
        <taxon>Fungi</taxon>
        <taxon>Dikarya</taxon>
        <taxon>Basidiomycota</taxon>
        <taxon>Agaricomycotina</taxon>
        <taxon>Agaricomycetes</taxon>
        <taxon>Sebacinales</taxon>
        <taxon>Serendipitaceae</taxon>
        <taxon>Serendipita</taxon>
    </lineage>
</organism>
<name>A0A0C2XIZ1_SERVB</name>
<reference evidence="4 5" key="1">
    <citation type="submission" date="2014-04" db="EMBL/GenBank/DDBJ databases">
        <authorList>
            <consortium name="DOE Joint Genome Institute"/>
            <person name="Kuo A."/>
            <person name="Zuccaro A."/>
            <person name="Kohler A."/>
            <person name="Nagy L.G."/>
            <person name="Floudas D."/>
            <person name="Copeland A."/>
            <person name="Barry K.W."/>
            <person name="Cichocki N."/>
            <person name="Veneault-Fourrey C."/>
            <person name="LaButti K."/>
            <person name="Lindquist E.A."/>
            <person name="Lipzen A."/>
            <person name="Lundell T."/>
            <person name="Morin E."/>
            <person name="Murat C."/>
            <person name="Sun H."/>
            <person name="Tunlid A."/>
            <person name="Henrissat B."/>
            <person name="Grigoriev I.V."/>
            <person name="Hibbett D.S."/>
            <person name="Martin F."/>
            <person name="Nordberg H.P."/>
            <person name="Cantor M.N."/>
            <person name="Hua S.X."/>
        </authorList>
    </citation>
    <scope>NUCLEOTIDE SEQUENCE [LARGE SCALE GENOMIC DNA]</scope>
    <source>
        <strain evidence="4 5">MAFF 305830</strain>
    </source>
</reference>
<gene>
    <name evidence="4" type="ORF">M408DRAFT_329066</name>
</gene>
<evidence type="ECO:0008006" key="6">
    <source>
        <dbReference type="Google" id="ProtNLM"/>
    </source>
</evidence>
<feature type="chain" id="PRO_5002174240" description="Mid2 domain-containing protein" evidence="3">
    <location>
        <begin position="28"/>
        <end position="417"/>
    </location>
</feature>
<evidence type="ECO:0000313" key="5">
    <source>
        <dbReference type="Proteomes" id="UP000054097"/>
    </source>
</evidence>
<feature type="compositionally biased region" description="Polar residues" evidence="1">
    <location>
        <begin position="176"/>
        <end position="213"/>
    </location>
</feature>
<dbReference type="Proteomes" id="UP000054097">
    <property type="component" value="Unassembled WGS sequence"/>
</dbReference>
<evidence type="ECO:0000313" key="4">
    <source>
        <dbReference type="EMBL" id="KIM29037.1"/>
    </source>
</evidence>
<accession>A0A0C2XIZ1</accession>
<keyword evidence="2" id="KW-1133">Transmembrane helix</keyword>
<dbReference type="AlphaFoldDB" id="A0A0C2XIZ1"/>
<dbReference type="EMBL" id="KN824290">
    <property type="protein sequence ID" value="KIM29037.1"/>
    <property type="molecule type" value="Genomic_DNA"/>
</dbReference>
<feature type="compositionally biased region" description="Low complexity" evidence="1">
    <location>
        <begin position="214"/>
        <end position="241"/>
    </location>
</feature>
<reference evidence="5" key="2">
    <citation type="submission" date="2015-01" db="EMBL/GenBank/DDBJ databases">
        <title>Evolutionary Origins and Diversification of the Mycorrhizal Mutualists.</title>
        <authorList>
            <consortium name="DOE Joint Genome Institute"/>
            <consortium name="Mycorrhizal Genomics Consortium"/>
            <person name="Kohler A."/>
            <person name="Kuo A."/>
            <person name="Nagy L.G."/>
            <person name="Floudas D."/>
            <person name="Copeland A."/>
            <person name="Barry K.W."/>
            <person name="Cichocki N."/>
            <person name="Veneault-Fourrey C."/>
            <person name="LaButti K."/>
            <person name="Lindquist E.A."/>
            <person name="Lipzen A."/>
            <person name="Lundell T."/>
            <person name="Morin E."/>
            <person name="Murat C."/>
            <person name="Riley R."/>
            <person name="Ohm R."/>
            <person name="Sun H."/>
            <person name="Tunlid A."/>
            <person name="Henrissat B."/>
            <person name="Grigoriev I.V."/>
            <person name="Hibbett D.S."/>
            <person name="Martin F."/>
        </authorList>
    </citation>
    <scope>NUCLEOTIDE SEQUENCE [LARGE SCALE GENOMIC DNA]</scope>
    <source>
        <strain evidence="5">MAFF 305830</strain>
    </source>
</reference>
<protein>
    <recommendedName>
        <fullName evidence="6">Mid2 domain-containing protein</fullName>
    </recommendedName>
</protein>
<sequence>MIPCKQQRLLLLIQLLTVWIFATLSYAQSLDDTSPFVVIAPDSILLCQTFDLSWPTNDTTTLYHVYLARGDGPILDENLLDPEIEIGLTTVVPCAVYVSTLMAGVGDVVRFRVQADDRQGINAVAWRSVSGNMCFRQNHGGTGSISDSDDSTITTKNTEAADLFTQTAAILGITVTDRSPNPTKPVTSGPQAASQGPSQLPATATPTNADSNQGNNAPLGNSAGSSNGNDSSDPATSSGAQQGSGGGIEGQNSSSGRARASQPSQTAIPDDSSGDIDTATKQNSLSMQAVGIIAGTITTAVFLCIVFMLWRWRRRKQPVAVKPRKNPPVESVRELLTPSSEESGFAQSPVMAEAPPVLQNPRQTLAVPPGPGGPRVPSYDEATGLYSPLNTPDPFRNVFGVGQYPGIIPSSLETVSL</sequence>
<feature type="region of interest" description="Disordered" evidence="1">
    <location>
        <begin position="175"/>
        <end position="279"/>
    </location>
</feature>
<dbReference type="HOGENOM" id="CLU_659161_0_0_1"/>
<evidence type="ECO:0000256" key="3">
    <source>
        <dbReference type="SAM" id="SignalP"/>
    </source>
</evidence>